<evidence type="ECO:0000313" key="6">
    <source>
        <dbReference type="EMBL" id="TDN56818.1"/>
    </source>
</evidence>
<sequence length="130" mass="14093">MIELILEPRCVRCLACVRVCPNDVLEADGDGLPYVARQQDCCSCFLCEAYCAPDALYVAPEAYPLPGLDAAQLLADGRIGAFRRALGWDQRKPGELDARAGAAPAIQRGHPGSPQDLHRSESYANGINRH</sequence>
<keyword evidence="1" id="KW-0479">Metal-binding</keyword>
<dbReference type="PROSITE" id="PS51379">
    <property type="entry name" value="4FE4S_FER_2"/>
    <property type="match status" value="2"/>
</dbReference>
<evidence type="ECO:0000256" key="3">
    <source>
        <dbReference type="ARBA" id="ARBA00023014"/>
    </source>
</evidence>
<keyword evidence="3" id="KW-0411">Iron-sulfur</keyword>
<reference evidence="6 7" key="1">
    <citation type="submission" date="2019-03" db="EMBL/GenBank/DDBJ databases">
        <title>Genomic Encyclopedia of Type Strains, Phase IV (KMG-IV): sequencing the most valuable type-strain genomes for metagenomic binning, comparative biology and taxonomic classification.</title>
        <authorList>
            <person name="Goeker M."/>
        </authorList>
    </citation>
    <scope>NUCLEOTIDE SEQUENCE [LARGE SCALE GENOMIC DNA]</scope>
    <source>
        <strain evidence="6 7">DSM 12121</strain>
    </source>
</reference>
<organism evidence="6 7">
    <name type="scientific">Azoarcus indigens</name>
    <dbReference type="NCBI Taxonomy" id="29545"/>
    <lineage>
        <taxon>Bacteria</taxon>
        <taxon>Pseudomonadati</taxon>
        <taxon>Pseudomonadota</taxon>
        <taxon>Betaproteobacteria</taxon>
        <taxon>Rhodocyclales</taxon>
        <taxon>Zoogloeaceae</taxon>
        <taxon>Azoarcus</taxon>
    </lineage>
</organism>
<dbReference type="PROSITE" id="PS00198">
    <property type="entry name" value="4FE4S_FER_1"/>
    <property type="match status" value="1"/>
</dbReference>
<evidence type="ECO:0000259" key="5">
    <source>
        <dbReference type="PROSITE" id="PS51379"/>
    </source>
</evidence>
<comment type="caution">
    <text evidence="6">The sequence shown here is derived from an EMBL/GenBank/DDBJ whole genome shotgun (WGS) entry which is preliminary data.</text>
</comment>
<dbReference type="Pfam" id="PF00037">
    <property type="entry name" value="Fer4"/>
    <property type="match status" value="1"/>
</dbReference>
<dbReference type="GO" id="GO:0051536">
    <property type="term" value="F:iron-sulfur cluster binding"/>
    <property type="evidence" value="ECO:0007669"/>
    <property type="project" value="UniProtKB-KW"/>
</dbReference>
<gene>
    <name evidence="6" type="ORF">C7389_101197</name>
</gene>
<dbReference type="EMBL" id="SNVV01000001">
    <property type="protein sequence ID" value="TDN56818.1"/>
    <property type="molecule type" value="Genomic_DNA"/>
</dbReference>
<dbReference type="InterPro" id="IPR017900">
    <property type="entry name" value="4Fe4S_Fe_S_CS"/>
</dbReference>
<dbReference type="AlphaFoldDB" id="A0A4R6EH16"/>
<keyword evidence="2" id="KW-0408">Iron</keyword>
<name>A0A4R6EH16_9RHOO</name>
<feature type="domain" description="4Fe-4S ferredoxin-type" evidence="5">
    <location>
        <begin position="31"/>
        <end position="61"/>
    </location>
</feature>
<protein>
    <submittedName>
        <fullName evidence="6">NAD-dependent dihydropyrimidine dehydrogenase PreA subunit</fullName>
    </submittedName>
</protein>
<dbReference type="GO" id="GO:0046872">
    <property type="term" value="F:metal ion binding"/>
    <property type="evidence" value="ECO:0007669"/>
    <property type="project" value="UniProtKB-KW"/>
</dbReference>
<evidence type="ECO:0000256" key="2">
    <source>
        <dbReference type="ARBA" id="ARBA00023004"/>
    </source>
</evidence>
<keyword evidence="7" id="KW-1185">Reference proteome</keyword>
<dbReference type="Proteomes" id="UP000295129">
    <property type="component" value="Unassembled WGS sequence"/>
</dbReference>
<dbReference type="SUPFAM" id="SSF54862">
    <property type="entry name" value="4Fe-4S ferredoxins"/>
    <property type="match status" value="1"/>
</dbReference>
<feature type="region of interest" description="Disordered" evidence="4">
    <location>
        <begin position="99"/>
        <end position="130"/>
    </location>
</feature>
<accession>A0A4R6EH16</accession>
<feature type="domain" description="4Fe-4S ferredoxin-type" evidence="5">
    <location>
        <begin position="1"/>
        <end position="30"/>
    </location>
</feature>
<dbReference type="InterPro" id="IPR017896">
    <property type="entry name" value="4Fe4S_Fe-S-bd"/>
</dbReference>
<proteinExistence type="predicted"/>
<dbReference type="RefSeq" id="WP_211342496.1">
    <property type="nucleotide sequence ID" value="NZ_SNVV01000001.1"/>
</dbReference>
<evidence type="ECO:0000256" key="1">
    <source>
        <dbReference type="ARBA" id="ARBA00022723"/>
    </source>
</evidence>
<evidence type="ECO:0000313" key="7">
    <source>
        <dbReference type="Proteomes" id="UP000295129"/>
    </source>
</evidence>
<evidence type="ECO:0000256" key="4">
    <source>
        <dbReference type="SAM" id="MobiDB-lite"/>
    </source>
</evidence>
<dbReference type="Gene3D" id="3.30.70.20">
    <property type="match status" value="1"/>
</dbReference>